<proteinExistence type="predicted"/>
<keyword evidence="3 8" id="KW-0732">Signal</keyword>
<dbReference type="GO" id="GO:0008250">
    <property type="term" value="C:oligosaccharyltransferase complex"/>
    <property type="evidence" value="ECO:0007669"/>
    <property type="project" value="InterPro"/>
</dbReference>
<dbReference type="PANTHER" id="PTHR12640:SF0">
    <property type="entry name" value="DOLICHYL-DIPHOSPHOOLIGOSACCHARIDE--PROTEIN GLYCOSYLTRANSFERASE SUBUNIT 2"/>
    <property type="match status" value="1"/>
</dbReference>
<evidence type="ECO:0000256" key="2">
    <source>
        <dbReference type="ARBA" id="ARBA00022692"/>
    </source>
</evidence>
<dbReference type="InterPro" id="IPR008814">
    <property type="entry name" value="Swp1"/>
</dbReference>
<gene>
    <name evidence="10" type="ORF">NLU13_1111</name>
</gene>
<evidence type="ECO:0000313" key="11">
    <source>
        <dbReference type="Proteomes" id="UP001175261"/>
    </source>
</evidence>
<keyword evidence="11" id="KW-1185">Reference proteome</keyword>
<reference evidence="10" key="1">
    <citation type="submission" date="2022-10" db="EMBL/GenBank/DDBJ databases">
        <title>Determination and structural analysis of whole genome sequence of Sarocladium strictum F4-1.</title>
        <authorList>
            <person name="Hu L."/>
            <person name="Jiang Y."/>
        </authorList>
    </citation>
    <scope>NUCLEOTIDE SEQUENCE</scope>
    <source>
        <strain evidence="10">F4-1</strain>
    </source>
</reference>
<comment type="subcellular location">
    <subcellularLocation>
        <location evidence="1">Endoplasmic reticulum membrane</location>
        <topology evidence="1">Multi-pass membrane protein</topology>
    </subcellularLocation>
</comment>
<evidence type="ECO:0000256" key="4">
    <source>
        <dbReference type="ARBA" id="ARBA00022824"/>
    </source>
</evidence>
<dbReference type="EMBL" id="JAPDFR010000001">
    <property type="protein sequence ID" value="KAK0391611.1"/>
    <property type="molecule type" value="Genomic_DNA"/>
</dbReference>
<feature type="signal peptide" evidence="8">
    <location>
        <begin position="1"/>
        <end position="18"/>
    </location>
</feature>
<dbReference type="AlphaFoldDB" id="A0AA39GQK7"/>
<keyword evidence="5 7" id="KW-1133">Transmembrane helix</keyword>
<keyword evidence="4" id="KW-0256">Endoplasmic reticulum</keyword>
<feature type="domain" description="Ribophorin II C-terminal" evidence="9">
    <location>
        <begin position="174"/>
        <end position="277"/>
    </location>
</feature>
<evidence type="ECO:0000256" key="1">
    <source>
        <dbReference type="ARBA" id="ARBA00004477"/>
    </source>
</evidence>
<evidence type="ECO:0000256" key="7">
    <source>
        <dbReference type="SAM" id="Phobius"/>
    </source>
</evidence>
<sequence length="282" mass="30180">MRWSVTSGALLLAGVAHAASSWTFGDAAVTVASKSTDDIKQSFTDKERVKSSITLGHADTIKVALTTKDGSKAKRPHQAFLILREKSGLEAPFPLDVKTSGKATVQLTQKDLPVQLLHSPSPLEASIVIGSFGSSQASRVSVFDLDVKLNPNSPPTPYEAPLRYGKQPLINHIFRQDPQSPPRVVSLAFVLAVLATVPALIIGWALLGANLSHLQKALSSAPVSHGIFFGSVVAMEGVFFLYYSSWNLFQTLPVAGVVAIVAFLSGTRALGEVQRRRLAGER</sequence>
<organism evidence="10 11">
    <name type="scientific">Sarocladium strictum</name>
    <name type="common">Black bundle disease fungus</name>
    <name type="synonym">Acremonium strictum</name>
    <dbReference type="NCBI Taxonomy" id="5046"/>
    <lineage>
        <taxon>Eukaryota</taxon>
        <taxon>Fungi</taxon>
        <taxon>Dikarya</taxon>
        <taxon>Ascomycota</taxon>
        <taxon>Pezizomycotina</taxon>
        <taxon>Sordariomycetes</taxon>
        <taxon>Hypocreomycetidae</taxon>
        <taxon>Hypocreales</taxon>
        <taxon>Sarocladiaceae</taxon>
        <taxon>Sarocladium</taxon>
    </lineage>
</organism>
<accession>A0AA39GQK7</accession>
<evidence type="ECO:0000259" key="9">
    <source>
        <dbReference type="Pfam" id="PF25147"/>
    </source>
</evidence>
<dbReference type="GO" id="GO:0006487">
    <property type="term" value="P:protein N-linked glycosylation"/>
    <property type="evidence" value="ECO:0007669"/>
    <property type="project" value="TreeGrafter"/>
</dbReference>
<keyword evidence="6 7" id="KW-0472">Membrane</keyword>
<comment type="caution">
    <text evidence="10">The sequence shown here is derived from an EMBL/GenBank/DDBJ whole genome shotgun (WGS) entry which is preliminary data.</text>
</comment>
<feature type="transmembrane region" description="Helical" evidence="7">
    <location>
        <begin position="223"/>
        <end position="242"/>
    </location>
</feature>
<evidence type="ECO:0000256" key="6">
    <source>
        <dbReference type="ARBA" id="ARBA00023136"/>
    </source>
</evidence>
<evidence type="ECO:0000256" key="5">
    <source>
        <dbReference type="ARBA" id="ARBA00022989"/>
    </source>
</evidence>
<evidence type="ECO:0000256" key="3">
    <source>
        <dbReference type="ARBA" id="ARBA00022729"/>
    </source>
</evidence>
<dbReference type="Proteomes" id="UP001175261">
    <property type="component" value="Unassembled WGS sequence"/>
</dbReference>
<dbReference type="PANTHER" id="PTHR12640">
    <property type="entry name" value="RIBOPHORIN II"/>
    <property type="match status" value="1"/>
</dbReference>
<evidence type="ECO:0000313" key="10">
    <source>
        <dbReference type="EMBL" id="KAK0391611.1"/>
    </source>
</evidence>
<dbReference type="Pfam" id="PF25147">
    <property type="entry name" value="Ribophorin_II_C"/>
    <property type="match status" value="1"/>
</dbReference>
<protein>
    <recommendedName>
        <fullName evidence="9">Ribophorin II C-terminal domain-containing protein</fullName>
    </recommendedName>
</protein>
<keyword evidence="2 7" id="KW-0812">Transmembrane</keyword>
<feature type="transmembrane region" description="Helical" evidence="7">
    <location>
        <begin position="184"/>
        <end position="211"/>
    </location>
</feature>
<dbReference type="InterPro" id="IPR056790">
    <property type="entry name" value="Ribophorin_II_C"/>
</dbReference>
<evidence type="ECO:0000256" key="8">
    <source>
        <dbReference type="SAM" id="SignalP"/>
    </source>
</evidence>
<feature type="transmembrane region" description="Helical" evidence="7">
    <location>
        <begin position="248"/>
        <end position="267"/>
    </location>
</feature>
<name>A0AA39GQK7_SARSR</name>
<feature type="chain" id="PRO_5044286214" description="Ribophorin II C-terminal domain-containing protein" evidence="8">
    <location>
        <begin position="19"/>
        <end position="282"/>
    </location>
</feature>